<dbReference type="EMBL" id="JAUJEB010000006">
    <property type="protein sequence ID" value="MDN5215357.1"/>
    <property type="molecule type" value="Genomic_DNA"/>
</dbReference>
<protein>
    <submittedName>
        <fullName evidence="1">Uncharacterized protein</fullName>
    </submittedName>
</protein>
<accession>A0ABT8LEG1</accession>
<proteinExistence type="predicted"/>
<evidence type="ECO:0000313" key="1">
    <source>
        <dbReference type="EMBL" id="MDN5215357.1"/>
    </source>
</evidence>
<sequence length="48" mass="5519">MLLNHNPTAKPSFVSSHLGVESKIKKENKRAYDFVYVLLFVLEQEQGI</sequence>
<gene>
    <name evidence="1" type="ORF">QQ020_24975</name>
</gene>
<comment type="caution">
    <text evidence="1">The sequence shown here is derived from an EMBL/GenBank/DDBJ whole genome shotgun (WGS) entry which is preliminary data.</text>
</comment>
<organism evidence="1 2">
    <name type="scientific">Agaribacillus aureus</name>
    <dbReference type="NCBI Taxonomy" id="3051825"/>
    <lineage>
        <taxon>Bacteria</taxon>
        <taxon>Pseudomonadati</taxon>
        <taxon>Bacteroidota</taxon>
        <taxon>Cytophagia</taxon>
        <taxon>Cytophagales</taxon>
        <taxon>Splendidivirgaceae</taxon>
        <taxon>Agaribacillus</taxon>
    </lineage>
</organism>
<reference evidence="1" key="1">
    <citation type="submission" date="2023-06" db="EMBL/GenBank/DDBJ databases">
        <title>Genomic of Agaribacillus aureum.</title>
        <authorList>
            <person name="Wang G."/>
        </authorList>
    </citation>
    <scope>NUCLEOTIDE SEQUENCE</scope>
    <source>
        <strain evidence="1">BMA12</strain>
    </source>
</reference>
<keyword evidence="2" id="KW-1185">Reference proteome</keyword>
<name>A0ABT8LEG1_9BACT</name>
<dbReference type="Proteomes" id="UP001172083">
    <property type="component" value="Unassembled WGS sequence"/>
</dbReference>
<dbReference type="RefSeq" id="WP_346760692.1">
    <property type="nucleotide sequence ID" value="NZ_JAUJEB010000006.1"/>
</dbReference>
<evidence type="ECO:0000313" key="2">
    <source>
        <dbReference type="Proteomes" id="UP001172083"/>
    </source>
</evidence>